<evidence type="ECO:0000256" key="7">
    <source>
        <dbReference type="ARBA" id="ARBA00022519"/>
    </source>
</evidence>
<evidence type="ECO:0000313" key="14">
    <source>
        <dbReference type="EMBL" id="GGY84042.1"/>
    </source>
</evidence>
<keyword evidence="9 12" id="KW-0653">Protein transport</keyword>
<evidence type="ECO:0000256" key="4">
    <source>
        <dbReference type="ARBA" id="ARBA00011471"/>
    </source>
</evidence>
<comment type="subcellular location">
    <subcellularLocation>
        <location evidence="2">Cell inner membrane</location>
        <topology evidence="2">Single-pass type II membrane protein</topology>
    </subcellularLocation>
    <subcellularLocation>
        <location evidence="12">Cell membrane</location>
        <topology evidence="12">Single-pass type II membrane protein</topology>
    </subcellularLocation>
</comment>
<dbReference type="PANTHER" id="PTHR30558">
    <property type="entry name" value="EXBD MEMBRANE COMPONENT OF PMF-DRIVEN MACROMOLECULE IMPORT SYSTEM"/>
    <property type="match status" value="1"/>
</dbReference>
<evidence type="ECO:0000256" key="5">
    <source>
        <dbReference type="ARBA" id="ARBA00022448"/>
    </source>
</evidence>
<dbReference type="Proteomes" id="UP000619761">
    <property type="component" value="Unassembled WGS sequence"/>
</dbReference>
<protein>
    <submittedName>
        <fullName evidence="14">Biopolymer transporter ExbD</fullName>
    </submittedName>
</protein>
<dbReference type="RefSeq" id="WP_189420283.1">
    <property type="nucleotide sequence ID" value="NZ_BMYZ01000003.1"/>
</dbReference>
<organism evidence="14 15">
    <name type="scientific">Cellvibrio zantedeschiae</name>
    <dbReference type="NCBI Taxonomy" id="1237077"/>
    <lineage>
        <taxon>Bacteria</taxon>
        <taxon>Pseudomonadati</taxon>
        <taxon>Pseudomonadota</taxon>
        <taxon>Gammaproteobacteria</taxon>
        <taxon>Cellvibrionales</taxon>
        <taxon>Cellvibrionaceae</taxon>
        <taxon>Cellvibrio</taxon>
    </lineage>
</organism>
<evidence type="ECO:0000256" key="1">
    <source>
        <dbReference type="ARBA" id="ARBA00003540"/>
    </source>
</evidence>
<evidence type="ECO:0000256" key="8">
    <source>
        <dbReference type="ARBA" id="ARBA00022692"/>
    </source>
</evidence>
<dbReference type="InterPro" id="IPR003400">
    <property type="entry name" value="ExbD"/>
</dbReference>
<evidence type="ECO:0000256" key="11">
    <source>
        <dbReference type="ARBA" id="ARBA00023136"/>
    </source>
</evidence>
<evidence type="ECO:0000256" key="6">
    <source>
        <dbReference type="ARBA" id="ARBA00022475"/>
    </source>
</evidence>
<keyword evidence="5 12" id="KW-0813">Transport</keyword>
<evidence type="ECO:0000256" key="3">
    <source>
        <dbReference type="ARBA" id="ARBA00005811"/>
    </source>
</evidence>
<comment type="caution">
    <text evidence="14">The sequence shown here is derived from an EMBL/GenBank/DDBJ whole genome shotgun (WGS) entry which is preliminary data.</text>
</comment>
<comment type="similarity">
    <text evidence="3 12">Belongs to the ExbD/TolR family.</text>
</comment>
<dbReference type="EMBL" id="BMYZ01000003">
    <property type="protein sequence ID" value="GGY84042.1"/>
    <property type="molecule type" value="Genomic_DNA"/>
</dbReference>
<evidence type="ECO:0000256" key="2">
    <source>
        <dbReference type="ARBA" id="ARBA00004249"/>
    </source>
</evidence>
<accession>A0ABQ3B8H4</accession>
<comment type="function">
    <text evidence="1">Involved in the TonB-dependent energy-dependent transport of various receptor-bound substrates.</text>
</comment>
<keyword evidence="6" id="KW-1003">Cell membrane</keyword>
<keyword evidence="7" id="KW-0997">Cell inner membrane</keyword>
<proteinExistence type="inferred from homology"/>
<name>A0ABQ3B8H4_9GAMM</name>
<dbReference type="Gene3D" id="3.30.420.270">
    <property type="match status" value="1"/>
</dbReference>
<feature type="transmembrane region" description="Helical" evidence="13">
    <location>
        <begin position="20"/>
        <end position="39"/>
    </location>
</feature>
<evidence type="ECO:0000256" key="12">
    <source>
        <dbReference type="RuleBase" id="RU003879"/>
    </source>
</evidence>
<keyword evidence="15" id="KW-1185">Reference proteome</keyword>
<reference evidence="15" key="1">
    <citation type="journal article" date="2019" name="Int. J. Syst. Evol. Microbiol.">
        <title>The Global Catalogue of Microorganisms (GCM) 10K type strain sequencing project: providing services to taxonomists for standard genome sequencing and annotation.</title>
        <authorList>
            <consortium name="The Broad Institute Genomics Platform"/>
            <consortium name="The Broad Institute Genome Sequencing Center for Infectious Disease"/>
            <person name="Wu L."/>
            <person name="Ma J."/>
        </authorList>
    </citation>
    <scope>NUCLEOTIDE SEQUENCE [LARGE SCALE GENOMIC DNA]</scope>
    <source>
        <strain evidence="15">KCTC 32239</strain>
    </source>
</reference>
<keyword evidence="10 13" id="KW-1133">Transmembrane helix</keyword>
<comment type="subunit">
    <text evidence="4">The accessory proteins ExbB and ExbD seem to form a complex with TonB.</text>
</comment>
<keyword evidence="11 13" id="KW-0472">Membrane</keyword>
<gene>
    <name evidence="14" type="primary">exbD</name>
    <name evidence="14" type="ORF">GCM10011613_31190</name>
</gene>
<sequence length="140" mass="15200">MGMNVGSGSAEPDVMVELNTTPLIDLMLVLIVMLIMSLPPQTHAVKLDMPVTTPPENPEKPPVIDIVVDFDGTIYWNSEVISGGDQLKSYLSQAAHAEPRPEIHLKPNKLAKYDYVAKVLATAQRLGVKNIGILGNEALE</sequence>
<evidence type="ECO:0000256" key="9">
    <source>
        <dbReference type="ARBA" id="ARBA00022927"/>
    </source>
</evidence>
<evidence type="ECO:0000313" key="15">
    <source>
        <dbReference type="Proteomes" id="UP000619761"/>
    </source>
</evidence>
<dbReference type="PANTHER" id="PTHR30558:SF12">
    <property type="entry name" value="BIOPOLYMER TRANSPORT PROTEIN EXBD"/>
    <property type="match status" value="1"/>
</dbReference>
<evidence type="ECO:0000256" key="10">
    <source>
        <dbReference type="ARBA" id="ARBA00022989"/>
    </source>
</evidence>
<evidence type="ECO:0000256" key="13">
    <source>
        <dbReference type="SAM" id="Phobius"/>
    </source>
</evidence>
<dbReference type="Pfam" id="PF02472">
    <property type="entry name" value="ExbD"/>
    <property type="match status" value="1"/>
</dbReference>
<keyword evidence="8 12" id="KW-0812">Transmembrane</keyword>